<dbReference type="EMBL" id="VSSQ01027328">
    <property type="protein sequence ID" value="MPM76513.1"/>
    <property type="molecule type" value="Genomic_DNA"/>
</dbReference>
<evidence type="ECO:0000313" key="1">
    <source>
        <dbReference type="EMBL" id="MPM76513.1"/>
    </source>
</evidence>
<reference evidence="1" key="1">
    <citation type="submission" date="2019-08" db="EMBL/GenBank/DDBJ databases">
        <authorList>
            <person name="Kucharzyk K."/>
            <person name="Murdoch R.W."/>
            <person name="Higgins S."/>
            <person name="Loffler F."/>
        </authorList>
    </citation>
    <scope>NUCLEOTIDE SEQUENCE</scope>
</reference>
<comment type="caution">
    <text evidence="1">The sequence shown here is derived from an EMBL/GenBank/DDBJ whole genome shotgun (WGS) entry which is preliminary data.</text>
</comment>
<proteinExistence type="predicted"/>
<name>A0A645CHT8_9ZZZZ</name>
<organism evidence="1">
    <name type="scientific">bioreactor metagenome</name>
    <dbReference type="NCBI Taxonomy" id="1076179"/>
    <lineage>
        <taxon>unclassified sequences</taxon>
        <taxon>metagenomes</taxon>
        <taxon>ecological metagenomes</taxon>
    </lineage>
</organism>
<dbReference type="AlphaFoldDB" id="A0A645CHT8"/>
<sequence>MLQAGVQQVPGAVAVDGGDGDGVPHSQIVELIKVRVHGAGGVHLIHRQNDGLAAFEQHICHLVVRGGESGLHVR</sequence>
<accession>A0A645CHT8</accession>
<protein>
    <submittedName>
        <fullName evidence="1">Uncharacterized protein</fullName>
    </submittedName>
</protein>
<gene>
    <name evidence="1" type="ORF">SDC9_123511</name>
</gene>